<evidence type="ECO:0000256" key="1">
    <source>
        <dbReference type="ARBA" id="ARBA00008887"/>
    </source>
</evidence>
<organism evidence="3 4">
    <name type="scientific">Dibothriocephalus latus</name>
    <name type="common">Fish tapeworm</name>
    <name type="synonym">Diphyllobothrium latum</name>
    <dbReference type="NCBI Taxonomy" id="60516"/>
    <lineage>
        <taxon>Eukaryota</taxon>
        <taxon>Metazoa</taxon>
        <taxon>Spiralia</taxon>
        <taxon>Lophotrochozoa</taxon>
        <taxon>Platyhelminthes</taxon>
        <taxon>Cestoda</taxon>
        <taxon>Eucestoda</taxon>
        <taxon>Diphyllobothriidea</taxon>
        <taxon>Diphyllobothriidae</taxon>
        <taxon>Dibothriocephalus</taxon>
    </lineage>
</organism>
<dbReference type="PANTHER" id="PTHR22878:SF70">
    <property type="entry name" value="DYNEIN HEAVY CHAIN 2, AXONEMAL"/>
    <property type="match status" value="1"/>
</dbReference>
<dbReference type="GO" id="GO:0051959">
    <property type="term" value="F:dynein light intermediate chain binding"/>
    <property type="evidence" value="ECO:0007669"/>
    <property type="project" value="InterPro"/>
</dbReference>
<dbReference type="GO" id="GO:0045505">
    <property type="term" value="F:dynein intermediate chain binding"/>
    <property type="evidence" value="ECO:0007669"/>
    <property type="project" value="InterPro"/>
</dbReference>
<name>A0A3P7MVT1_DIBLA</name>
<dbReference type="GO" id="GO:0007018">
    <property type="term" value="P:microtubule-based movement"/>
    <property type="evidence" value="ECO:0007669"/>
    <property type="project" value="InterPro"/>
</dbReference>
<dbReference type="InterPro" id="IPR026983">
    <property type="entry name" value="DHC"/>
</dbReference>
<dbReference type="EMBL" id="UYRU01084454">
    <property type="protein sequence ID" value="VDN33904.1"/>
    <property type="molecule type" value="Genomic_DNA"/>
</dbReference>
<dbReference type="Proteomes" id="UP000281553">
    <property type="component" value="Unassembled WGS sequence"/>
</dbReference>
<feature type="domain" description="Dynein heavy chain AAA module D4" evidence="2">
    <location>
        <begin position="15"/>
        <end position="43"/>
    </location>
</feature>
<dbReference type="Gene3D" id="1.10.287.2610">
    <property type="match status" value="1"/>
</dbReference>
<sequence>MVANTAFADIELEDNVRFLNELRRHNYVTPTSYLEMIRTFKKLLGLKRNELTMMRNRYLTGLEKLEFAAGEVGKMQVELVELQPQLIVTGQETDKLLAKVAKDTIQLFMFMLPFTGPH</sequence>
<dbReference type="InterPro" id="IPR024317">
    <property type="entry name" value="Dynein_heavy_chain_D4_dom"/>
</dbReference>
<dbReference type="AlphaFoldDB" id="A0A3P7MVT1"/>
<accession>A0A3P7MVT1</accession>
<dbReference type="Pfam" id="PF12780">
    <property type="entry name" value="AAA_8"/>
    <property type="match status" value="1"/>
</dbReference>
<evidence type="ECO:0000313" key="4">
    <source>
        <dbReference type="Proteomes" id="UP000281553"/>
    </source>
</evidence>
<proteinExistence type="inferred from homology"/>
<protein>
    <recommendedName>
        <fullName evidence="2">Dynein heavy chain AAA module D4 domain-containing protein</fullName>
    </recommendedName>
</protein>
<reference evidence="3 4" key="1">
    <citation type="submission" date="2018-11" db="EMBL/GenBank/DDBJ databases">
        <authorList>
            <consortium name="Pathogen Informatics"/>
        </authorList>
    </citation>
    <scope>NUCLEOTIDE SEQUENCE [LARGE SCALE GENOMIC DNA]</scope>
</reference>
<evidence type="ECO:0000259" key="2">
    <source>
        <dbReference type="Pfam" id="PF12780"/>
    </source>
</evidence>
<gene>
    <name evidence="3" type="ORF">DILT_LOCUS16361</name>
</gene>
<keyword evidence="4" id="KW-1185">Reference proteome</keyword>
<dbReference type="GO" id="GO:0030286">
    <property type="term" value="C:dynein complex"/>
    <property type="evidence" value="ECO:0007669"/>
    <property type="project" value="InterPro"/>
</dbReference>
<comment type="similarity">
    <text evidence="1">Belongs to the dynein heavy chain family.</text>
</comment>
<evidence type="ECO:0000313" key="3">
    <source>
        <dbReference type="EMBL" id="VDN33904.1"/>
    </source>
</evidence>
<dbReference type="OrthoDB" id="6912641at2759"/>
<dbReference type="PANTHER" id="PTHR22878">
    <property type="entry name" value="DYNEIN HEAVY CHAIN 6, AXONEMAL-LIKE-RELATED"/>
    <property type="match status" value="1"/>
</dbReference>